<dbReference type="RefSeq" id="WP_126693033.1">
    <property type="nucleotide sequence ID" value="NZ_RXOF01000005.1"/>
</dbReference>
<evidence type="ECO:0008006" key="3">
    <source>
        <dbReference type="Google" id="ProtNLM"/>
    </source>
</evidence>
<dbReference type="InterPro" id="IPR011652">
    <property type="entry name" value="MORN_2"/>
</dbReference>
<comment type="caution">
    <text evidence="1">The sequence shown here is derived from an EMBL/GenBank/DDBJ whole genome shotgun (WGS) entry which is preliminary data.</text>
</comment>
<evidence type="ECO:0000313" key="1">
    <source>
        <dbReference type="EMBL" id="RTQ49982.1"/>
    </source>
</evidence>
<sequence length="269" mass="30730">MNHLFCIRLLLAGTAGLLANCQRECRVVKETYANQQEKVVLLYPDCDNQAHYKQQFFYPNGRLASEGIHENGPQAGRFRSWAENGQQTAAWSVLDGKEHGFIQCWYENGHRKKTGTLNRGVAHGLQRTWYENGRPESAGRLVQGQQEGPWRFWDEDGGWKIRTYRHDVPHGPTTEHLVDSATVTLVSGQYANGKEDGLWQWFDQDSVLYESATYVNGQATGEYREYHANGRVKARGWLVKGLLEGKTTYFDHQGGRLNTVTYRHGNRIP</sequence>
<name>A0A431U336_9BACT</name>
<dbReference type="Proteomes" id="UP000282184">
    <property type="component" value="Unassembled WGS sequence"/>
</dbReference>
<dbReference type="Gene3D" id="2.20.110.10">
    <property type="entry name" value="Histone H3 K4-specific methyltransferase SET7/9 N-terminal domain"/>
    <property type="match status" value="2"/>
</dbReference>
<dbReference type="Gene3D" id="3.90.930.1">
    <property type="match status" value="1"/>
</dbReference>
<dbReference type="SUPFAM" id="SSF82185">
    <property type="entry name" value="Histone H3 K4-specific methyltransferase SET7/9 N-terminal domain"/>
    <property type="match status" value="2"/>
</dbReference>
<protein>
    <recommendedName>
        <fullName evidence="3">Toxin-antitoxin system YwqK family antitoxin</fullName>
    </recommendedName>
</protein>
<organism evidence="1 2">
    <name type="scientific">Hymenobacter gummosus</name>
    <dbReference type="NCBI Taxonomy" id="1776032"/>
    <lineage>
        <taxon>Bacteria</taxon>
        <taxon>Pseudomonadati</taxon>
        <taxon>Bacteroidota</taxon>
        <taxon>Cytophagia</taxon>
        <taxon>Cytophagales</taxon>
        <taxon>Hymenobacteraceae</taxon>
        <taxon>Hymenobacter</taxon>
    </lineage>
</organism>
<dbReference type="AlphaFoldDB" id="A0A431U336"/>
<dbReference type="OrthoDB" id="8536728at2"/>
<accession>A0A431U336</accession>
<gene>
    <name evidence="1" type="ORF">EJV47_10080</name>
</gene>
<evidence type="ECO:0000313" key="2">
    <source>
        <dbReference type="Proteomes" id="UP000282184"/>
    </source>
</evidence>
<proteinExistence type="predicted"/>
<reference evidence="1 2" key="1">
    <citation type="submission" date="2018-12" db="EMBL/GenBank/DDBJ databases">
        <title>Hymenobacter gummosus sp. nov., isolated from a spring.</title>
        <authorList>
            <person name="Nie L."/>
        </authorList>
    </citation>
    <scope>NUCLEOTIDE SEQUENCE [LARGE SCALE GENOMIC DNA]</scope>
    <source>
        <strain evidence="1 2">KCTC 52166</strain>
    </source>
</reference>
<dbReference type="EMBL" id="RXOF01000005">
    <property type="protein sequence ID" value="RTQ49982.1"/>
    <property type="molecule type" value="Genomic_DNA"/>
</dbReference>
<keyword evidence="2" id="KW-1185">Reference proteome</keyword>
<dbReference type="Pfam" id="PF07661">
    <property type="entry name" value="MORN_2"/>
    <property type="match status" value="1"/>
</dbReference>